<comment type="caution">
    <text evidence="2">The sequence shown here is derived from an EMBL/GenBank/DDBJ whole genome shotgun (WGS) entry which is preliminary data.</text>
</comment>
<dbReference type="PANTHER" id="PTHR35393">
    <property type="entry name" value="CHROMOSOME 1, WHOLE GENOME SHOTGUN SEQUENCE"/>
    <property type="match status" value="1"/>
</dbReference>
<feature type="domain" description="SigF-like NTF2-like" evidence="1">
    <location>
        <begin position="1"/>
        <end position="117"/>
    </location>
</feature>
<name>A0ABD3HX25_9MARC</name>
<evidence type="ECO:0000313" key="2">
    <source>
        <dbReference type="EMBL" id="KAL3694827.1"/>
    </source>
</evidence>
<dbReference type="InterPro" id="IPR057514">
    <property type="entry name" value="NTF2_SigF"/>
</dbReference>
<dbReference type="AlphaFoldDB" id="A0ABD3HX25"/>
<evidence type="ECO:0000259" key="1">
    <source>
        <dbReference type="Pfam" id="PF24840"/>
    </source>
</evidence>
<dbReference type="Proteomes" id="UP001633002">
    <property type="component" value="Unassembled WGS sequence"/>
</dbReference>
<sequence>MEDPEREAPLMFKTLLTRPTFKVMGDTIRKYFTEDVAFHHFLIAVTPSAGIRVYTLTFQLALFFINYQSVLIRDVIWDEKKNLIAIRMDIKTNPWIMLWRTLNLHILLELEFRDVKDENTGKVLKKVKVHRDYFLWSPIIEAIPIIGDIYDSEKPRYIVAEVTAFFIELFVRAYNLLVPAKLREAAFEFWREFLQVPLAEQHGVSIHKAVD</sequence>
<dbReference type="PANTHER" id="PTHR35393:SF1">
    <property type="entry name" value="SNOAL-LIKE DOMAIN-CONTAINING PROTEIN"/>
    <property type="match status" value="1"/>
</dbReference>
<gene>
    <name evidence="2" type="ORF">R1sor_008478</name>
</gene>
<keyword evidence="3" id="KW-1185">Reference proteome</keyword>
<dbReference type="Pfam" id="PF24840">
    <property type="entry name" value="NTF2_SigF"/>
    <property type="match status" value="1"/>
</dbReference>
<protein>
    <recommendedName>
        <fullName evidence="1">SigF-like NTF2-like domain-containing protein</fullName>
    </recommendedName>
</protein>
<dbReference type="EMBL" id="JBJQOH010000003">
    <property type="protein sequence ID" value="KAL3694827.1"/>
    <property type="molecule type" value="Genomic_DNA"/>
</dbReference>
<accession>A0ABD3HX25</accession>
<reference evidence="2 3" key="1">
    <citation type="submission" date="2024-09" db="EMBL/GenBank/DDBJ databases">
        <title>Chromosome-scale assembly of Riccia sorocarpa.</title>
        <authorList>
            <person name="Paukszto L."/>
        </authorList>
    </citation>
    <scope>NUCLEOTIDE SEQUENCE [LARGE SCALE GENOMIC DNA]</scope>
    <source>
        <strain evidence="2">LP-2024</strain>
        <tissue evidence="2">Aerial parts of the thallus</tissue>
    </source>
</reference>
<organism evidence="2 3">
    <name type="scientific">Riccia sorocarpa</name>
    <dbReference type="NCBI Taxonomy" id="122646"/>
    <lineage>
        <taxon>Eukaryota</taxon>
        <taxon>Viridiplantae</taxon>
        <taxon>Streptophyta</taxon>
        <taxon>Embryophyta</taxon>
        <taxon>Marchantiophyta</taxon>
        <taxon>Marchantiopsida</taxon>
        <taxon>Marchantiidae</taxon>
        <taxon>Marchantiales</taxon>
        <taxon>Ricciaceae</taxon>
        <taxon>Riccia</taxon>
    </lineage>
</organism>
<evidence type="ECO:0000313" key="3">
    <source>
        <dbReference type="Proteomes" id="UP001633002"/>
    </source>
</evidence>
<proteinExistence type="predicted"/>